<evidence type="ECO:0000256" key="2">
    <source>
        <dbReference type="ARBA" id="ARBA00023315"/>
    </source>
</evidence>
<comment type="similarity">
    <text evidence="3">Belongs to the acetyltransferase family. RimJ subfamily.</text>
</comment>
<dbReference type="AlphaFoldDB" id="A0A3D2X696"/>
<evidence type="ECO:0000313" key="6">
    <source>
        <dbReference type="Proteomes" id="UP000262969"/>
    </source>
</evidence>
<dbReference type="Pfam" id="PF13302">
    <property type="entry name" value="Acetyltransf_3"/>
    <property type="match status" value="1"/>
</dbReference>
<name>A0A3D2X696_9FIRM</name>
<keyword evidence="2" id="KW-0012">Acyltransferase</keyword>
<dbReference type="EMBL" id="DPVV01000249">
    <property type="protein sequence ID" value="HCL02237.1"/>
    <property type="molecule type" value="Genomic_DNA"/>
</dbReference>
<evidence type="ECO:0000256" key="1">
    <source>
        <dbReference type="ARBA" id="ARBA00022679"/>
    </source>
</evidence>
<gene>
    <name evidence="5" type="ORF">DHW61_07465</name>
</gene>
<dbReference type="InterPro" id="IPR000182">
    <property type="entry name" value="GNAT_dom"/>
</dbReference>
<dbReference type="InterPro" id="IPR051531">
    <property type="entry name" value="N-acetyltransferase"/>
</dbReference>
<protein>
    <recommendedName>
        <fullName evidence="4">N-acetyltransferase domain-containing protein</fullName>
    </recommendedName>
</protein>
<dbReference type="Proteomes" id="UP000262969">
    <property type="component" value="Unassembled WGS sequence"/>
</dbReference>
<evidence type="ECO:0000313" key="5">
    <source>
        <dbReference type="EMBL" id="HCL02237.1"/>
    </source>
</evidence>
<dbReference type="GO" id="GO:0008999">
    <property type="term" value="F:protein-N-terminal-alanine acetyltransferase activity"/>
    <property type="evidence" value="ECO:0007669"/>
    <property type="project" value="TreeGrafter"/>
</dbReference>
<dbReference type="PANTHER" id="PTHR43792">
    <property type="entry name" value="GNAT FAMILY, PUTATIVE (AFU_ORTHOLOGUE AFUA_3G00765)-RELATED-RELATED"/>
    <property type="match status" value="1"/>
</dbReference>
<accession>A0A3D2X696</accession>
<evidence type="ECO:0000259" key="4">
    <source>
        <dbReference type="Pfam" id="PF13302"/>
    </source>
</evidence>
<dbReference type="PANTHER" id="PTHR43792:SF8">
    <property type="entry name" value="[RIBOSOMAL PROTEIN US5]-ALANINE N-ACETYLTRANSFERASE"/>
    <property type="match status" value="1"/>
</dbReference>
<sequence length="218" mass="25642">MSFAQKFVPASSSAQTSGFLNRNVFKYIFVSRRRFLDSIYYTEHLVLKNLDPSWAPSVLNFYLINRSHFEPWEPLRPNNFYTSNHQRFVLAAEQQLFLNNQAVRYYLFEKSNTHKIIGSVNFYNIHKNPDNSCKIGYKLASSKLHKGYATEAISFLIPRIFHDYNLYRIEADIMKNNLPSIHLIEKLNFHLEGITRGGFEICGKREDHLKYSLIYTDI</sequence>
<evidence type="ECO:0000256" key="3">
    <source>
        <dbReference type="ARBA" id="ARBA00038502"/>
    </source>
</evidence>
<dbReference type="GO" id="GO:0005737">
    <property type="term" value="C:cytoplasm"/>
    <property type="evidence" value="ECO:0007669"/>
    <property type="project" value="TreeGrafter"/>
</dbReference>
<keyword evidence="1" id="KW-0808">Transferase</keyword>
<comment type="caution">
    <text evidence="5">The sequence shown here is derived from an EMBL/GenBank/DDBJ whole genome shotgun (WGS) entry which is preliminary data.</text>
</comment>
<feature type="domain" description="N-acetyltransferase" evidence="4">
    <location>
        <begin position="69"/>
        <end position="189"/>
    </location>
</feature>
<organism evidence="5 6">
    <name type="scientific">Lachnoclostridium phytofermentans</name>
    <dbReference type="NCBI Taxonomy" id="66219"/>
    <lineage>
        <taxon>Bacteria</taxon>
        <taxon>Bacillati</taxon>
        <taxon>Bacillota</taxon>
        <taxon>Clostridia</taxon>
        <taxon>Lachnospirales</taxon>
        <taxon>Lachnospiraceae</taxon>
    </lineage>
</organism>
<dbReference type="Gene3D" id="3.40.630.30">
    <property type="match status" value="1"/>
</dbReference>
<reference evidence="5 6" key="1">
    <citation type="journal article" date="2018" name="Nat. Biotechnol.">
        <title>A standardized bacterial taxonomy based on genome phylogeny substantially revises the tree of life.</title>
        <authorList>
            <person name="Parks D.H."/>
            <person name="Chuvochina M."/>
            <person name="Waite D.W."/>
            <person name="Rinke C."/>
            <person name="Skarshewski A."/>
            <person name="Chaumeil P.A."/>
            <person name="Hugenholtz P."/>
        </authorList>
    </citation>
    <scope>NUCLEOTIDE SEQUENCE [LARGE SCALE GENOMIC DNA]</scope>
    <source>
        <strain evidence="5">UBA11728</strain>
    </source>
</reference>
<proteinExistence type="inferred from homology"/>
<dbReference type="InterPro" id="IPR016181">
    <property type="entry name" value="Acyl_CoA_acyltransferase"/>
</dbReference>
<dbReference type="SUPFAM" id="SSF55729">
    <property type="entry name" value="Acyl-CoA N-acyltransferases (Nat)"/>
    <property type="match status" value="1"/>
</dbReference>